<accession>A0A8S4G9B3</accession>
<dbReference type="Gene3D" id="3.40.50.1820">
    <property type="entry name" value="alpha/beta hydrolase"/>
    <property type="match status" value="1"/>
</dbReference>
<protein>
    <submittedName>
        <fullName evidence="2">(diamondback moth) hypothetical protein</fullName>
    </submittedName>
</protein>
<organism evidence="2 3">
    <name type="scientific">Plutella xylostella</name>
    <name type="common">Diamondback moth</name>
    <name type="synonym">Plutella maculipennis</name>
    <dbReference type="NCBI Taxonomy" id="51655"/>
    <lineage>
        <taxon>Eukaryota</taxon>
        <taxon>Metazoa</taxon>
        <taxon>Ecdysozoa</taxon>
        <taxon>Arthropoda</taxon>
        <taxon>Hexapoda</taxon>
        <taxon>Insecta</taxon>
        <taxon>Pterygota</taxon>
        <taxon>Neoptera</taxon>
        <taxon>Endopterygota</taxon>
        <taxon>Lepidoptera</taxon>
        <taxon>Glossata</taxon>
        <taxon>Ditrysia</taxon>
        <taxon>Yponomeutoidea</taxon>
        <taxon>Plutellidae</taxon>
        <taxon>Plutella</taxon>
    </lineage>
</organism>
<dbReference type="AlphaFoldDB" id="A0A8S4G9B3"/>
<dbReference type="Proteomes" id="UP000653454">
    <property type="component" value="Unassembled WGS sequence"/>
</dbReference>
<sequence>MNSAVIKLTKCSSTKCLAMFQLSYHSQPKVALDEGISSHRVQVGPHRLHYLRAGHGPHTLLLIPGVLGFGWSNFKHQLLGFDRDLFTTIAFDPPGNGYSRPPEKSFPPLEVEAETVAQFMEALGVESASVLGYSSGGRTAMVLAALHQRLVKKLVLASTHAFILPDEYKYSRSLDCIEETWNEKEKNILYGVYGKENLPKLWRQFNDFNERILKEQRGNICLHLLKDIKCPTQLICGQKDPLTKVENSWLLHALIENSRIHVYPEGKHSNQIKYAEDFNMRVQDFLMADEELSGTNLRDDEEHIKLAKANFFC</sequence>
<dbReference type="EMBL" id="CAJHNJ030000157">
    <property type="protein sequence ID" value="CAG9136739.1"/>
    <property type="molecule type" value="Genomic_DNA"/>
</dbReference>
<proteinExistence type="predicted"/>
<dbReference type="SUPFAM" id="SSF53474">
    <property type="entry name" value="alpha/beta-Hydrolases"/>
    <property type="match status" value="1"/>
</dbReference>
<evidence type="ECO:0000259" key="1">
    <source>
        <dbReference type="Pfam" id="PF00561"/>
    </source>
</evidence>
<evidence type="ECO:0000313" key="2">
    <source>
        <dbReference type="EMBL" id="CAG9136739.1"/>
    </source>
</evidence>
<keyword evidence="3" id="KW-1185">Reference proteome</keyword>
<reference evidence="2" key="1">
    <citation type="submission" date="2020-11" db="EMBL/GenBank/DDBJ databases">
        <authorList>
            <person name="Whiteford S."/>
        </authorList>
    </citation>
    <scope>NUCLEOTIDE SEQUENCE</scope>
</reference>
<name>A0A8S4G9B3_PLUXY</name>
<evidence type="ECO:0000313" key="3">
    <source>
        <dbReference type="Proteomes" id="UP000653454"/>
    </source>
</evidence>
<dbReference type="PANTHER" id="PTHR46331">
    <property type="entry name" value="VALACYCLOVIR HYDROLASE"/>
    <property type="match status" value="1"/>
</dbReference>
<dbReference type="InterPro" id="IPR029058">
    <property type="entry name" value="AB_hydrolase_fold"/>
</dbReference>
<feature type="domain" description="AB hydrolase-1" evidence="1">
    <location>
        <begin position="59"/>
        <end position="161"/>
    </location>
</feature>
<dbReference type="InterPro" id="IPR000073">
    <property type="entry name" value="AB_hydrolase_1"/>
</dbReference>
<gene>
    <name evidence="2" type="ORF">PLXY2_LOCUS14987</name>
</gene>
<dbReference type="GO" id="GO:0017171">
    <property type="term" value="F:serine hydrolase activity"/>
    <property type="evidence" value="ECO:0007669"/>
    <property type="project" value="TreeGrafter"/>
</dbReference>
<comment type="caution">
    <text evidence="2">The sequence shown here is derived from an EMBL/GenBank/DDBJ whole genome shotgun (WGS) entry which is preliminary data.</text>
</comment>
<dbReference type="PANTHER" id="PTHR46331:SF2">
    <property type="entry name" value="VALACYCLOVIR HYDROLASE"/>
    <property type="match status" value="1"/>
</dbReference>
<dbReference type="Pfam" id="PF00561">
    <property type="entry name" value="Abhydrolase_1"/>
    <property type="match status" value="1"/>
</dbReference>